<evidence type="ECO:0000313" key="7">
    <source>
        <dbReference type="EMBL" id="ELZ22384.1"/>
    </source>
</evidence>
<comment type="subcellular location">
    <subcellularLocation>
        <location evidence="1">Membrane</location>
        <topology evidence="1">Multi-pass membrane protein</topology>
    </subcellularLocation>
</comment>
<accession>M0CKI0</accession>
<dbReference type="InterPro" id="IPR035952">
    <property type="entry name" value="Rhomboid-like_sf"/>
</dbReference>
<dbReference type="SUPFAM" id="SSF144091">
    <property type="entry name" value="Rhomboid-like"/>
    <property type="match status" value="1"/>
</dbReference>
<dbReference type="Gene3D" id="1.20.1540.10">
    <property type="entry name" value="Rhomboid-like"/>
    <property type="match status" value="1"/>
</dbReference>
<evidence type="ECO:0000259" key="6">
    <source>
        <dbReference type="Pfam" id="PF01694"/>
    </source>
</evidence>
<keyword evidence="3 5" id="KW-1133">Transmembrane helix</keyword>
<dbReference type="GO" id="GO:0004252">
    <property type="term" value="F:serine-type endopeptidase activity"/>
    <property type="evidence" value="ECO:0007669"/>
    <property type="project" value="InterPro"/>
</dbReference>
<feature type="transmembrane region" description="Helical" evidence="5">
    <location>
        <begin position="196"/>
        <end position="216"/>
    </location>
</feature>
<feature type="transmembrane region" description="Helical" evidence="5">
    <location>
        <begin position="162"/>
        <end position="184"/>
    </location>
</feature>
<keyword evidence="8" id="KW-1185">Reference proteome</keyword>
<feature type="transmembrane region" description="Helical" evidence="5">
    <location>
        <begin position="130"/>
        <end position="150"/>
    </location>
</feature>
<gene>
    <name evidence="7" type="ORF">C475_17768</name>
</gene>
<dbReference type="InterPro" id="IPR022764">
    <property type="entry name" value="Peptidase_S54_rhomboid_dom"/>
</dbReference>
<name>M0CKI0_9EURY</name>
<evidence type="ECO:0000256" key="3">
    <source>
        <dbReference type="ARBA" id="ARBA00022989"/>
    </source>
</evidence>
<feature type="domain" description="Peptidase S54 rhomboid" evidence="6">
    <location>
        <begin position="71"/>
        <end position="208"/>
    </location>
</feature>
<dbReference type="Proteomes" id="UP000011626">
    <property type="component" value="Unassembled WGS sequence"/>
</dbReference>
<dbReference type="STRING" id="797114.C475_17768"/>
<evidence type="ECO:0000256" key="1">
    <source>
        <dbReference type="ARBA" id="ARBA00004141"/>
    </source>
</evidence>
<reference evidence="7 8" key="1">
    <citation type="journal article" date="2014" name="PLoS Genet.">
        <title>Phylogenetically driven sequencing of extremely halophilic archaea reveals strategies for static and dynamic osmo-response.</title>
        <authorList>
            <person name="Becker E.A."/>
            <person name="Seitzer P.M."/>
            <person name="Tritt A."/>
            <person name="Larsen D."/>
            <person name="Krusor M."/>
            <person name="Yao A.I."/>
            <person name="Wu D."/>
            <person name="Madern D."/>
            <person name="Eisen J.A."/>
            <person name="Darling A.E."/>
            <person name="Facciotti M.T."/>
        </authorList>
    </citation>
    <scope>NUCLEOTIDE SEQUENCE [LARGE SCALE GENOMIC DNA]</scope>
    <source>
        <strain evidence="7 8">2-9-1</strain>
    </source>
</reference>
<dbReference type="EMBL" id="AOIU01000036">
    <property type="protein sequence ID" value="ELZ22384.1"/>
    <property type="molecule type" value="Genomic_DNA"/>
</dbReference>
<comment type="caution">
    <text evidence="7">The sequence shown here is derived from an EMBL/GenBank/DDBJ whole genome shotgun (WGS) entry which is preliminary data.</text>
</comment>
<evidence type="ECO:0000256" key="5">
    <source>
        <dbReference type="SAM" id="Phobius"/>
    </source>
</evidence>
<evidence type="ECO:0000256" key="4">
    <source>
        <dbReference type="ARBA" id="ARBA00023136"/>
    </source>
</evidence>
<dbReference type="PANTHER" id="PTHR43066">
    <property type="entry name" value="RHOMBOID-RELATED PROTEIN"/>
    <property type="match status" value="1"/>
</dbReference>
<evidence type="ECO:0000256" key="2">
    <source>
        <dbReference type="ARBA" id="ARBA00022692"/>
    </source>
</evidence>
<dbReference type="OrthoDB" id="236102at2157"/>
<protein>
    <recommendedName>
        <fullName evidence="6">Peptidase S54 rhomboid domain-containing protein</fullName>
    </recommendedName>
</protein>
<organism evidence="7 8">
    <name type="scientific">Halosimplex carlsbadense 2-9-1</name>
    <dbReference type="NCBI Taxonomy" id="797114"/>
    <lineage>
        <taxon>Archaea</taxon>
        <taxon>Methanobacteriati</taxon>
        <taxon>Methanobacteriota</taxon>
        <taxon>Stenosarchaea group</taxon>
        <taxon>Halobacteria</taxon>
        <taxon>Halobacteriales</taxon>
        <taxon>Haloarculaceae</taxon>
        <taxon>Halosimplex</taxon>
    </lineage>
</organism>
<dbReference type="RefSeq" id="WP_006885220.1">
    <property type="nucleotide sequence ID" value="NZ_AOIU01000036.1"/>
</dbReference>
<dbReference type="GO" id="GO:0016020">
    <property type="term" value="C:membrane"/>
    <property type="evidence" value="ECO:0007669"/>
    <property type="project" value="UniProtKB-SubCell"/>
</dbReference>
<proteinExistence type="predicted"/>
<dbReference type="AlphaFoldDB" id="M0CKI0"/>
<dbReference type="Pfam" id="PF01694">
    <property type="entry name" value="Rhomboid"/>
    <property type="match status" value="1"/>
</dbReference>
<keyword evidence="2 5" id="KW-0812">Transmembrane</keyword>
<evidence type="ECO:0000313" key="8">
    <source>
        <dbReference type="Proteomes" id="UP000011626"/>
    </source>
</evidence>
<keyword evidence="4 5" id="KW-0472">Membrane</keyword>
<sequence>MDEASASSRGLAWLRSVPATVSLCGLFVFVFATEWFVWDRFGYRTFVTLFIATPEPSPGWLLAPLAHLPTDPRHLLSSVVQLLLFGGVVERRLGRRQFLALAAVSGLATTGAQVAWYVSLGVSGRVAGTLGASGVVLAMTALVVVDSVRYRVATGGWHGDFTWLWVFFGTVIAGQAVFGLLALATGTAEVGVVGHLTGVAIGVGVGLVRPTGAVLFSGDARYRS</sequence>
<feature type="transmembrane region" description="Helical" evidence="5">
    <location>
        <begin position="12"/>
        <end position="38"/>
    </location>
</feature>
<feature type="transmembrane region" description="Helical" evidence="5">
    <location>
        <begin position="98"/>
        <end position="118"/>
    </location>
</feature>